<accession>A0ACA9N6Z9</accession>
<evidence type="ECO:0000313" key="1">
    <source>
        <dbReference type="EMBL" id="CAG8637875.1"/>
    </source>
</evidence>
<feature type="non-terminal residue" evidence="1">
    <location>
        <position position="108"/>
    </location>
</feature>
<dbReference type="EMBL" id="CAJVQC010012402">
    <property type="protein sequence ID" value="CAG8637875.1"/>
    <property type="molecule type" value="Genomic_DNA"/>
</dbReference>
<protein>
    <submittedName>
        <fullName evidence="1">32537_t:CDS:1</fullName>
    </submittedName>
</protein>
<reference evidence="1" key="1">
    <citation type="submission" date="2021-06" db="EMBL/GenBank/DDBJ databases">
        <authorList>
            <person name="Kallberg Y."/>
            <person name="Tangrot J."/>
            <person name="Rosling A."/>
        </authorList>
    </citation>
    <scope>NUCLEOTIDE SEQUENCE</scope>
    <source>
        <strain evidence="1">MA461A</strain>
    </source>
</reference>
<gene>
    <name evidence="1" type="ORF">RPERSI_LOCUS7358</name>
</gene>
<sequence length="108" mass="12236">QCERNPIALTANEKKMILSIYNYIHSLEIINLRQEVSLATGVGEATVAYVLAEFNKTGTVIASKQDYWSSKTLKMEYIKAIQDLILTANKNEILLSLRIFVLDLTKFP</sequence>
<dbReference type="Proteomes" id="UP000789920">
    <property type="component" value="Unassembled WGS sequence"/>
</dbReference>
<name>A0ACA9N6Z9_9GLOM</name>
<comment type="caution">
    <text evidence="1">The sequence shown here is derived from an EMBL/GenBank/DDBJ whole genome shotgun (WGS) entry which is preliminary data.</text>
</comment>
<feature type="non-terminal residue" evidence="1">
    <location>
        <position position="1"/>
    </location>
</feature>
<organism evidence="1 2">
    <name type="scientific">Racocetra persica</name>
    <dbReference type="NCBI Taxonomy" id="160502"/>
    <lineage>
        <taxon>Eukaryota</taxon>
        <taxon>Fungi</taxon>
        <taxon>Fungi incertae sedis</taxon>
        <taxon>Mucoromycota</taxon>
        <taxon>Glomeromycotina</taxon>
        <taxon>Glomeromycetes</taxon>
        <taxon>Diversisporales</taxon>
        <taxon>Gigasporaceae</taxon>
        <taxon>Racocetra</taxon>
    </lineage>
</organism>
<evidence type="ECO:0000313" key="2">
    <source>
        <dbReference type="Proteomes" id="UP000789920"/>
    </source>
</evidence>
<proteinExistence type="predicted"/>
<keyword evidence="2" id="KW-1185">Reference proteome</keyword>